<dbReference type="CDD" id="cd16393">
    <property type="entry name" value="SPO0J_N"/>
    <property type="match status" value="1"/>
</dbReference>
<reference evidence="7" key="1">
    <citation type="submission" date="2020-10" db="EMBL/GenBank/DDBJ databases">
        <authorList>
            <person name="Gilroy R."/>
        </authorList>
    </citation>
    <scope>NUCLEOTIDE SEQUENCE</scope>
    <source>
        <strain evidence="7">ChiGjej3B3-7149</strain>
    </source>
</reference>
<dbReference type="Gene3D" id="1.10.10.2830">
    <property type="match status" value="1"/>
</dbReference>
<dbReference type="GO" id="GO:0005694">
    <property type="term" value="C:chromosome"/>
    <property type="evidence" value="ECO:0007669"/>
    <property type="project" value="TreeGrafter"/>
</dbReference>
<evidence type="ECO:0000256" key="5">
    <source>
        <dbReference type="SAM" id="MobiDB-lite"/>
    </source>
</evidence>
<dbReference type="NCBIfam" id="TIGR00180">
    <property type="entry name" value="parB_part"/>
    <property type="match status" value="1"/>
</dbReference>
<organism evidence="7 8">
    <name type="scientific">Candidatus Scatomorpha intestinigallinarum</name>
    <dbReference type="NCBI Taxonomy" id="2840923"/>
    <lineage>
        <taxon>Bacteria</taxon>
        <taxon>Bacillati</taxon>
        <taxon>Bacillota</taxon>
        <taxon>Clostridia</taxon>
        <taxon>Eubacteriales</taxon>
        <taxon>Candidatus Scatomorpha</taxon>
    </lineage>
</organism>
<evidence type="ECO:0000313" key="7">
    <source>
        <dbReference type="EMBL" id="HIR54587.1"/>
    </source>
</evidence>
<evidence type="ECO:0000313" key="8">
    <source>
        <dbReference type="Proteomes" id="UP000824238"/>
    </source>
</evidence>
<comment type="caution">
    <text evidence="7">The sequence shown here is derived from an EMBL/GenBank/DDBJ whole genome shotgun (WGS) entry which is preliminary data.</text>
</comment>
<dbReference type="Pfam" id="PF02195">
    <property type="entry name" value="ParB_N"/>
    <property type="match status" value="1"/>
</dbReference>
<dbReference type="EMBL" id="DVHH01000079">
    <property type="protein sequence ID" value="HIR54587.1"/>
    <property type="molecule type" value="Genomic_DNA"/>
</dbReference>
<dbReference type="AlphaFoldDB" id="A0A9D1DKR9"/>
<dbReference type="Gene3D" id="3.90.1530.30">
    <property type="match status" value="1"/>
</dbReference>
<name>A0A9D1DKR9_9FIRM</name>
<evidence type="ECO:0000256" key="3">
    <source>
        <dbReference type="ARBA" id="ARBA00022829"/>
    </source>
</evidence>
<feature type="region of interest" description="Disordered" evidence="5">
    <location>
        <begin position="15"/>
        <end position="42"/>
    </location>
</feature>
<dbReference type="SUPFAM" id="SSF110849">
    <property type="entry name" value="ParB/Sulfiredoxin"/>
    <property type="match status" value="1"/>
</dbReference>
<dbReference type="GO" id="GO:0009295">
    <property type="term" value="C:nucleoid"/>
    <property type="evidence" value="ECO:0007669"/>
    <property type="project" value="UniProtKB-SubCell"/>
</dbReference>
<dbReference type="PANTHER" id="PTHR33375">
    <property type="entry name" value="CHROMOSOME-PARTITIONING PROTEIN PARB-RELATED"/>
    <property type="match status" value="1"/>
</dbReference>
<keyword evidence="3" id="KW-0159">Chromosome partition</keyword>
<protein>
    <submittedName>
        <fullName evidence="7">ParB/RepB/Spo0J family partition protein</fullName>
    </submittedName>
</protein>
<reference evidence="7" key="2">
    <citation type="journal article" date="2021" name="PeerJ">
        <title>Extensive microbial diversity within the chicken gut microbiome revealed by metagenomics and culture.</title>
        <authorList>
            <person name="Gilroy R."/>
            <person name="Ravi A."/>
            <person name="Getino M."/>
            <person name="Pursley I."/>
            <person name="Horton D.L."/>
            <person name="Alikhan N.F."/>
            <person name="Baker D."/>
            <person name="Gharbi K."/>
            <person name="Hall N."/>
            <person name="Watson M."/>
            <person name="Adriaenssens E.M."/>
            <person name="Foster-Nyarko E."/>
            <person name="Jarju S."/>
            <person name="Secka A."/>
            <person name="Antonio M."/>
            <person name="Oren A."/>
            <person name="Chaudhuri R.R."/>
            <person name="La Ragione R."/>
            <person name="Hildebrand F."/>
            <person name="Pallen M.J."/>
        </authorList>
    </citation>
    <scope>NUCLEOTIDE SEQUENCE</scope>
    <source>
        <strain evidence="7">ChiGjej3B3-7149</strain>
    </source>
</reference>
<dbReference type="FunFam" id="1.10.10.2830:FF:000001">
    <property type="entry name" value="Chromosome partitioning protein ParB"/>
    <property type="match status" value="1"/>
</dbReference>
<dbReference type="GO" id="GO:0003677">
    <property type="term" value="F:DNA binding"/>
    <property type="evidence" value="ECO:0007669"/>
    <property type="project" value="UniProtKB-KW"/>
</dbReference>
<dbReference type="InterPro" id="IPR050336">
    <property type="entry name" value="Chromosome_partition/occlusion"/>
</dbReference>
<sequence>MAAKKGLGTGLDVLFGESTKEEKPPEGVSKLPIAKVEPRDNQPRSVFDEEALAELAESIREYGVIQPVTVRQLPSGYYQLIAGERRWRAARLAGLTEIPAQITEADDRLTTELALVENLQREDLNPVEEAQGYRTLMEEYGLTQDEAAQRVGKSRPAVANALRLLSLAPEVLQFVEQGLLSAGHARALVPIKPEELQIDAARQVIKNGLSVRRTEELAKRLSRPPKPAPEGGIRVDYAAEVTRRLERALGRRVLLTETGKKGRIVLEYYGADDRERLIEALEGLNKEIEG</sequence>
<comment type="similarity">
    <text evidence="2">Belongs to the ParB family.</text>
</comment>
<dbReference type="InterPro" id="IPR041468">
    <property type="entry name" value="HTH_ParB/Spo0J"/>
</dbReference>
<evidence type="ECO:0000256" key="1">
    <source>
        <dbReference type="ARBA" id="ARBA00004453"/>
    </source>
</evidence>
<dbReference type="PANTHER" id="PTHR33375:SF1">
    <property type="entry name" value="CHROMOSOME-PARTITIONING PROTEIN PARB-RELATED"/>
    <property type="match status" value="1"/>
</dbReference>
<evidence type="ECO:0000256" key="4">
    <source>
        <dbReference type="ARBA" id="ARBA00023125"/>
    </source>
</evidence>
<dbReference type="GO" id="GO:0007059">
    <property type="term" value="P:chromosome segregation"/>
    <property type="evidence" value="ECO:0007669"/>
    <property type="project" value="UniProtKB-KW"/>
</dbReference>
<feature type="domain" description="ParB-like N-terminal" evidence="6">
    <location>
        <begin position="29"/>
        <end position="119"/>
    </location>
</feature>
<dbReference type="SMART" id="SM00470">
    <property type="entry name" value="ParB"/>
    <property type="match status" value="1"/>
</dbReference>
<dbReference type="Proteomes" id="UP000824238">
    <property type="component" value="Unassembled WGS sequence"/>
</dbReference>
<keyword evidence="4" id="KW-0238">DNA-binding</keyword>
<dbReference type="Pfam" id="PF17762">
    <property type="entry name" value="HTH_ParB"/>
    <property type="match status" value="1"/>
</dbReference>
<evidence type="ECO:0000256" key="2">
    <source>
        <dbReference type="ARBA" id="ARBA00006295"/>
    </source>
</evidence>
<dbReference type="InterPro" id="IPR004437">
    <property type="entry name" value="ParB/RepB/Spo0J"/>
</dbReference>
<evidence type="ECO:0000259" key="6">
    <source>
        <dbReference type="SMART" id="SM00470"/>
    </source>
</evidence>
<gene>
    <name evidence="7" type="ORF">IAD36_03155</name>
</gene>
<dbReference type="FunFam" id="3.90.1530.30:FF:000001">
    <property type="entry name" value="Chromosome partitioning protein ParB"/>
    <property type="match status" value="1"/>
</dbReference>
<dbReference type="InterPro" id="IPR003115">
    <property type="entry name" value="ParB_N"/>
</dbReference>
<comment type="subcellular location">
    <subcellularLocation>
        <location evidence="1">Cytoplasm</location>
        <location evidence="1">Nucleoid</location>
    </subcellularLocation>
</comment>
<dbReference type="SUPFAM" id="SSF109709">
    <property type="entry name" value="KorB DNA-binding domain-like"/>
    <property type="match status" value="1"/>
</dbReference>
<dbReference type="InterPro" id="IPR036086">
    <property type="entry name" value="ParB/Sulfiredoxin_sf"/>
</dbReference>
<proteinExistence type="inferred from homology"/>
<accession>A0A9D1DKR9</accession>